<keyword evidence="3" id="KW-1185">Reference proteome</keyword>
<evidence type="ECO:0000313" key="3">
    <source>
        <dbReference type="Proteomes" id="UP001454036"/>
    </source>
</evidence>
<feature type="domain" description="Serine aminopeptidase S33" evidence="1">
    <location>
        <begin position="79"/>
        <end position="279"/>
    </location>
</feature>
<dbReference type="PRINTS" id="PR00111">
    <property type="entry name" value="ABHYDROLASE"/>
</dbReference>
<evidence type="ECO:0000313" key="2">
    <source>
        <dbReference type="EMBL" id="GAA0149580.1"/>
    </source>
</evidence>
<dbReference type="InterPro" id="IPR000073">
    <property type="entry name" value="AB_hydrolase_1"/>
</dbReference>
<dbReference type="EMBL" id="BAABME010001429">
    <property type="protein sequence ID" value="GAA0149580.1"/>
    <property type="molecule type" value="Genomic_DNA"/>
</dbReference>
<dbReference type="Gene3D" id="3.40.50.1820">
    <property type="entry name" value="alpha/beta hydrolase"/>
    <property type="match status" value="1"/>
</dbReference>
<dbReference type="InterPro" id="IPR029058">
    <property type="entry name" value="AB_hydrolase_fold"/>
</dbReference>
<dbReference type="InterPro" id="IPR022742">
    <property type="entry name" value="Hydrolase_4"/>
</dbReference>
<dbReference type="Pfam" id="PF12146">
    <property type="entry name" value="Hydrolase_4"/>
    <property type="match status" value="1"/>
</dbReference>
<sequence>MVNVKFPGISEELQKIVDGDMDFVAARRTAREAFKDKQLSIDHILFKMPHEALATEESYKVNSRGLEIFSKSWLPKTNPPKALVCVCHGYGDTCTFFLEGMLLPKRGVARKIASSGYAVFAMDYPGFGLSEGLHGFISSFDQLVDDVIEHYLKVKENPHLRSLPSFLYGESMGGAVALKVHLKQPSAWSGAVLVAPMCKIADEMAPSWALTRILIGVAKLLPKHKLVPQNNLADMAFRDSKKKEQAAYNVISYKHKPRLRTALELLNTTREIEQEMGKVCSNSCKITFNISEYNMPTCIQKLFRL</sequence>
<evidence type="ECO:0000259" key="1">
    <source>
        <dbReference type="Pfam" id="PF12146"/>
    </source>
</evidence>
<dbReference type="InterPro" id="IPR051044">
    <property type="entry name" value="MAG_DAG_Lipase"/>
</dbReference>
<reference evidence="2 3" key="1">
    <citation type="submission" date="2024-01" db="EMBL/GenBank/DDBJ databases">
        <title>The complete chloroplast genome sequence of Lithospermum erythrorhizon: insights into the phylogenetic relationship among Boraginaceae species and the maternal lineages of purple gromwells.</title>
        <authorList>
            <person name="Okada T."/>
            <person name="Watanabe K."/>
        </authorList>
    </citation>
    <scope>NUCLEOTIDE SEQUENCE [LARGE SCALE GENOMIC DNA]</scope>
</reference>
<dbReference type="FunFam" id="3.40.50.1820:FF:000054">
    <property type="entry name" value="Alpha/beta-Hydrolases superfamily protein"/>
    <property type="match status" value="1"/>
</dbReference>
<dbReference type="AlphaFoldDB" id="A0AAV3PDY0"/>
<organism evidence="2 3">
    <name type="scientific">Lithospermum erythrorhizon</name>
    <name type="common">Purple gromwell</name>
    <name type="synonym">Lithospermum officinale var. erythrorhizon</name>
    <dbReference type="NCBI Taxonomy" id="34254"/>
    <lineage>
        <taxon>Eukaryota</taxon>
        <taxon>Viridiplantae</taxon>
        <taxon>Streptophyta</taxon>
        <taxon>Embryophyta</taxon>
        <taxon>Tracheophyta</taxon>
        <taxon>Spermatophyta</taxon>
        <taxon>Magnoliopsida</taxon>
        <taxon>eudicotyledons</taxon>
        <taxon>Gunneridae</taxon>
        <taxon>Pentapetalae</taxon>
        <taxon>asterids</taxon>
        <taxon>lamiids</taxon>
        <taxon>Boraginales</taxon>
        <taxon>Boraginaceae</taxon>
        <taxon>Boraginoideae</taxon>
        <taxon>Lithospermeae</taxon>
        <taxon>Lithospermum</taxon>
    </lineage>
</organism>
<gene>
    <name evidence="2" type="ORF">LIER_08718</name>
</gene>
<name>A0AAV3PDY0_LITER</name>
<dbReference type="SUPFAM" id="SSF53474">
    <property type="entry name" value="alpha/beta-Hydrolases"/>
    <property type="match status" value="1"/>
</dbReference>
<dbReference type="GO" id="GO:0016787">
    <property type="term" value="F:hydrolase activity"/>
    <property type="evidence" value="ECO:0007669"/>
    <property type="project" value="UniProtKB-ARBA"/>
</dbReference>
<comment type="caution">
    <text evidence="2">The sequence shown here is derived from an EMBL/GenBank/DDBJ whole genome shotgun (WGS) entry which is preliminary data.</text>
</comment>
<protein>
    <submittedName>
        <fullName evidence="2">Phospholipase</fullName>
    </submittedName>
</protein>
<dbReference type="Proteomes" id="UP001454036">
    <property type="component" value="Unassembled WGS sequence"/>
</dbReference>
<proteinExistence type="predicted"/>
<dbReference type="PANTHER" id="PTHR11614">
    <property type="entry name" value="PHOSPHOLIPASE-RELATED"/>
    <property type="match status" value="1"/>
</dbReference>
<accession>A0AAV3PDY0</accession>